<dbReference type="Pfam" id="PF21279">
    <property type="entry name" value="YhfX-like_C"/>
    <property type="match status" value="1"/>
</dbReference>
<dbReference type="SUPFAM" id="SSF51419">
    <property type="entry name" value="PLP-binding barrel"/>
    <property type="match status" value="1"/>
</dbReference>
<evidence type="ECO:0000313" key="4">
    <source>
        <dbReference type="Proteomes" id="UP001201701"/>
    </source>
</evidence>
<dbReference type="EC" id="5.1.1.1" evidence="3"/>
<feature type="domain" description="Alanine racemase N-terminal" evidence="1">
    <location>
        <begin position="34"/>
        <end position="263"/>
    </location>
</feature>
<keyword evidence="4" id="KW-1185">Reference proteome</keyword>
<dbReference type="Pfam" id="PF01168">
    <property type="entry name" value="Ala_racemase_N"/>
    <property type="match status" value="1"/>
</dbReference>
<feature type="domain" description="YhfX-like C-terminal" evidence="2">
    <location>
        <begin position="279"/>
        <end position="384"/>
    </location>
</feature>
<reference evidence="3 4" key="1">
    <citation type="submission" date="2022-02" db="EMBL/GenBank/DDBJ databases">
        <title>Draft genome sequence of Mezorhizobium retamae strain IRAMC:0171 isolated from Retama raetam nodules.</title>
        <authorList>
            <person name="Bengaied R."/>
            <person name="Sbissi I."/>
            <person name="Huber K."/>
            <person name="Ghodbane F."/>
            <person name="Nouioui I."/>
            <person name="Tarhouni M."/>
            <person name="Gtari M."/>
        </authorList>
    </citation>
    <scope>NUCLEOTIDE SEQUENCE [LARGE SCALE GENOMIC DNA]</scope>
    <source>
        <strain evidence="3 4">IRAMC:0171</strain>
    </source>
</reference>
<dbReference type="InterPro" id="IPR029066">
    <property type="entry name" value="PLP-binding_barrel"/>
</dbReference>
<dbReference type="InterPro" id="IPR048449">
    <property type="entry name" value="YhfX-like_C"/>
</dbReference>
<proteinExistence type="predicted"/>
<dbReference type="EMBL" id="JAKREW010000002">
    <property type="protein sequence ID" value="MCG7504101.1"/>
    <property type="molecule type" value="Genomic_DNA"/>
</dbReference>
<dbReference type="GO" id="GO:0008784">
    <property type="term" value="F:alanine racemase activity"/>
    <property type="evidence" value="ECO:0007669"/>
    <property type="project" value="UniProtKB-EC"/>
</dbReference>
<gene>
    <name evidence="3" type="ORF">L4923_03620</name>
</gene>
<evidence type="ECO:0000313" key="3">
    <source>
        <dbReference type="EMBL" id="MCG7504101.1"/>
    </source>
</evidence>
<organism evidence="3 4">
    <name type="scientific">Mesorhizobium retamae</name>
    <dbReference type="NCBI Taxonomy" id="2912854"/>
    <lineage>
        <taxon>Bacteria</taxon>
        <taxon>Pseudomonadati</taxon>
        <taxon>Pseudomonadota</taxon>
        <taxon>Alphaproteobacteria</taxon>
        <taxon>Hyphomicrobiales</taxon>
        <taxon>Phyllobacteriaceae</taxon>
        <taxon>Mesorhizobium</taxon>
    </lineage>
</organism>
<dbReference type="RefSeq" id="WP_239362126.1">
    <property type="nucleotide sequence ID" value="NZ_JAKREW010000002.1"/>
</dbReference>
<accession>A0ABS9Q9N0</accession>
<sequence>MFLDVLRRRNPAFIEVAMALHQQGKIPANAYVLDLDTVERNARLLSDEATRLGLKTFAMTKQVGRSSSFCQAVKRGGVDRAVAVDMACARATHKAGLKLGHLGHLQQVARHEAAAAAKTFSPDYWTVFNDSKAQEAAAGAKAAGYTQDLLARIRAEGDTFYRGHEGGYDAADIAVVADRLDTLDGGRFAGITTFPALLFNHATRKVLPTHNLSTLSKAAETLAKSGRKDIEINAPGTTSAVMLQALADAGATQCEPGNGLHGTTALHVMEDLPELPAVLYLTEVSHLSGGKAYCLGGGFYIDPIFPDYDVRALVSAEPTVASAALRSVEVPPPSAIDYYAMIDAAGSSAPKPGDTAVFGFRGQAFVTRAFVVGVSGISKGQPKVETIENGFGETAAWPV</sequence>
<name>A0ABS9Q9N0_9HYPH</name>
<dbReference type="Gene3D" id="2.40.37.30">
    <property type="match status" value="2"/>
</dbReference>
<evidence type="ECO:0000259" key="2">
    <source>
        <dbReference type="Pfam" id="PF21279"/>
    </source>
</evidence>
<comment type="caution">
    <text evidence="3">The sequence shown here is derived from an EMBL/GenBank/DDBJ whole genome shotgun (WGS) entry which is preliminary data.</text>
</comment>
<dbReference type="InterPro" id="IPR001608">
    <property type="entry name" value="Ala_racemase_N"/>
</dbReference>
<evidence type="ECO:0000259" key="1">
    <source>
        <dbReference type="Pfam" id="PF01168"/>
    </source>
</evidence>
<protein>
    <submittedName>
        <fullName evidence="3">Alanine racemase</fullName>
        <ecNumber evidence="3">5.1.1.1</ecNumber>
    </submittedName>
</protein>
<dbReference type="Proteomes" id="UP001201701">
    <property type="component" value="Unassembled WGS sequence"/>
</dbReference>
<keyword evidence="3" id="KW-0413">Isomerase</keyword>